<name>A0A7X1B9Q4_9BACT</name>
<dbReference type="Gene3D" id="3.30.465.10">
    <property type="match status" value="1"/>
</dbReference>
<dbReference type="GO" id="GO:0071949">
    <property type="term" value="F:FAD binding"/>
    <property type="evidence" value="ECO:0007669"/>
    <property type="project" value="InterPro"/>
</dbReference>
<keyword evidence="2" id="KW-0274">FAD</keyword>
<sequence>MSQLTPERLESLAQLVDLSRILQEDTDLEKYSKDFAYFSPLLKNELESKRADAVVLVPDLATLKALVSWCYSEQIPVTVRGGGTGNYGQCTPLYGGILLELMQLDKIIEIADGEATVEPGVRVIDLENKARESGLEMRCIPSTFVKSSIAGFICGGSGGIGSITYGGTANGGMVKRLKILTVEAEPKILTFEEDDCLPAINTYGTTGVVVELTLRMAPKRKYDQHIFAHSDFDALYNWCHEIANRSDLPKRLVSFFEGPISDTFKPLKKYLPQGHHSAFIQIDESKTPELLALAKEAGIQNCHFIAAVEPLRPPHITDYTWNHTMLWILKDHPHWTYLQVDYGEDPLNAAKKLKERFPEEIFSHFEWVKATSKWKAGEESVVPGGGPAINYTTKERLDEIVAYAEEVGCTTTSPHVYHLEEGYFEDLIKAKVELKRQTDPKGILNPGKMSSYPLNPFQTTSA</sequence>
<dbReference type="SUPFAM" id="SSF56176">
    <property type="entry name" value="FAD-binding/transporter-associated domain-like"/>
    <property type="match status" value="1"/>
</dbReference>
<evidence type="ECO:0000313" key="6">
    <source>
        <dbReference type="Proteomes" id="UP000526501"/>
    </source>
</evidence>
<dbReference type="InterPro" id="IPR016169">
    <property type="entry name" value="FAD-bd_PCMH_sub2"/>
</dbReference>
<evidence type="ECO:0000259" key="4">
    <source>
        <dbReference type="PROSITE" id="PS51387"/>
    </source>
</evidence>
<evidence type="ECO:0000256" key="1">
    <source>
        <dbReference type="ARBA" id="ARBA00022630"/>
    </source>
</evidence>
<evidence type="ECO:0000256" key="2">
    <source>
        <dbReference type="ARBA" id="ARBA00022827"/>
    </source>
</evidence>
<organism evidence="5 6">
    <name type="scientific">Pelagicoccus albus</name>
    <dbReference type="NCBI Taxonomy" id="415222"/>
    <lineage>
        <taxon>Bacteria</taxon>
        <taxon>Pseudomonadati</taxon>
        <taxon>Verrucomicrobiota</taxon>
        <taxon>Opitutia</taxon>
        <taxon>Puniceicoccales</taxon>
        <taxon>Pelagicoccaceae</taxon>
        <taxon>Pelagicoccus</taxon>
    </lineage>
</organism>
<keyword evidence="1" id="KW-0285">Flavoprotein</keyword>
<gene>
    <name evidence="5" type="ORF">H5P27_17880</name>
</gene>
<feature type="domain" description="FAD-binding PCMH-type" evidence="4">
    <location>
        <begin position="46"/>
        <end position="219"/>
    </location>
</feature>
<dbReference type="InterPro" id="IPR006094">
    <property type="entry name" value="Oxid_FAD_bind_N"/>
</dbReference>
<dbReference type="InterPro" id="IPR016164">
    <property type="entry name" value="FAD-linked_Oxase-like_C"/>
</dbReference>
<reference evidence="5 6" key="1">
    <citation type="submission" date="2020-07" db="EMBL/GenBank/DDBJ databases">
        <authorList>
            <person name="Feng X."/>
        </authorList>
    </citation>
    <scope>NUCLEOTIDE SEQUENCE [LARGE SCALE GENOMIC DNA]</scope>
    <source>
        <strain evidence="5 6">JCM23202</strain>
    </source>
</reference>
<proteinExistence type="predicted"/>
<dbReference type="PROSITE" id="PS51387">
    <property type="entry name" value="FAD_PCMH"/>
    <property type="match status" value="1"/>
</dbReference>
<feature type="region of interest" description="Disordered" evidence="3">
    <location>
        <begin position="439"/>
        <end position="462"/>
    </location>
</feature>
<dbReference type="GO" id="GO:0004458">
    <property type="term" value="F:D-lactate dehydrogenase (cytochrome) activity"/>
    <property type="evidence" value="ECO:0007669"/>
    <property type="project" value="TreeGrafter"/>
</dbReference>
<dbReference type="Pfam" id="PF01565">
    <property type="entry name" value="FAD_binding_4"/>
    <property type="match status" value="1"/>
</dbReference>
<feature type="compositionally biased region" description="Polar residues" evidence="3">
    <location>
        <begin position="452"/>
        <end position="462"/>
    </location>
</feature>
<dbReference type="InterPro" id="IPR036318">
    <property type="entry name" value="FAD-bd_PCMH-like_sf"/>
</dbReference>
<dbReference type="InterPro" id="IPR016166">
    <property type="entry name" value="FAD-bd_PCMH"/>
</dbReference>
<dbReference type="SUPFAM" id="SSF55103">
    <property type="entry name" value="FAD-linked oxidases, C-terminal domain"/>
    <property type="match status" value="2"/>
</dbReference>
<dbReference type="RefSeq" id="WP_185661792.1">
    <property type="nucleotide sequence ID" value="NZ_CAWPOO010000013.1"/>
</dbReference>
<protein>
    <submittedName>
        <fullName evidence="5">FAD-binding oxidoreductase</fullName>
    </submittedName>
</protein>
<keyword evidence="6" id="KW-1185">Reference proteome</keyword>
<evidence type="ECO:0000313" key="5">
    <source>
        <dbReference type="EMBL" id="MBC2607929.1"/>
    </source>
</evidence>
<evidence type="ECO:0000256" key="3">
    <source>
        <dbReference type="SAM" id="MobiDB-lite"/>
    </source>
</evidence>
<dbReference type="GO" id="GO:1903457">
    <property type="term" value="P:lactate catabolic process"/>
    <property type="evidence" value="ECO:0007669"/>
    <property type="project" value="TreeGrafter"/>
</dbReference>
<dbReference type="PANTHER" id="PTHR11748">
    <property type="entry name" value="D-LACTATE DEHYDROGENASE"/>
    <property type="match status" value="1"/>
</dbReference>
<dbReference type="AlphaFoldDB" id="A0A7X1B9Q4"/>
<dbReference type="Proteomes" id="UP000526501">
    <property type="component" value="Unassembled WGS sequence"/>
</dbReference>
<dbReference type="EMBL" id="JACHVC010000013">
    <property type="protein sequence ID" value="MBC2607929.1"/>
    <property type="molecule type" value="Genomic_DNA"/>
</dbReference>
<comment type="caution">
    <text evidence="5">The sequence shown here is derived from an EMBL/GenBank/DDBJ whole genome shotgun (WGS) entry which is preliminary data.</text>
</comment>
<dbReference type="GO" id="GO:0008720">
    <property type="term" value="F:D-lactate dehydrogenase (NAD+) activity"/>
    <property type="evidence" value="ECO:0007669"/>
    <property type="project" value="TreeGrafter"/>
</dbReference>
<accession>A0A7X1B9Q4</accession>
<dbReference type="PANTHER" id="PTHR11748:SF119">
    <property type="entry name" value="D-2-HYDROXYGLUTARATE DEHYDROGENASE"/>
    <property type="match status" value="1"/>
</dbReference>